<dbReference type="Gene3D" id="3.40.50.300">
    <property type="entry name" value="P-loop containing nucleotide triphosphate hydrolases"/>
    <property type="match status" value="1"/>
</dbReference>
<evidence type="ECO:0000256" key="1">
    <source>
        <dbReference type="ARBA" id="ARBA00004572"/>
    </source>
</evidence>
<comment type="subcellular location">
    <subcellularLocation>
        <location evidence="1">Mitochondrion outer membrane</location>
        <topology evidence="1">Single-pass membrane protein</topology>
    </subcellularLocation>
</comment>
<sequence length="416" mass="46922">MFPMPETVSLGQFGGLYPGSSDSVSIPRSPSSLHISPELERLIRDSSPTRLPTVPTAEDGILSTNETEATHQPGATEEPRAIEDSNETRASAGQRTRPQSTRSEEGESQDELRNQVNLDYAPDEEVFLNCLVDLKDTPDDYSNIYISDNTIQVLESNLYMSILRPDEFDYGVLKNNRVTGGMLFGPPGTGKTLLAQAVAKRCQLNMLCISPGNIFGSKWGDDERAIRAVFGLARKKHPCLMFIDEADGILGRRQENDQKYVRTMLSEFLREWDGAATDENRRRNPFVLLATNMPWDIDAAAVRRAPMRILIDVPTRDERIGILKILLKEEKLGDDVSIELLARLTRSFSGSDLKSLCVSAAMRCIQEQREEENDSHEGRRVLWRRNFEFALRYIKPSASDKFMSMRLAEFQRSIIV</sequence>
<dbReference type="EMBL" id="JAULSW010000004">
    <property type="protein sequence ID" value="KAK3385638.1"/>
    <property type="molecule type" value="Genomic_DNA"/>
</dbReference>
<dbReference type="InterPro" id="IPR003959">
    <property type="entry name" value="ATPase_AAA_core"/>
</dbReference>
<feature type="region of interest" description="Disordered" evidence="5">
    <location>
        <begin position="21"/>
        <end position="112"/>
    </location>
</feature>
<evidence type="ECO:0000313" key="7">
    <source>
        <dbReference type="EMBL" id="KAK3385638.1"/>
    </source>
</evidence>
<evidence type="ECO:0000256" key="5">
    <source>
        <dbReference type="SAM" id="MobiDB-lite"/>
    </source>
</evidence>
<dbReference type="Pfam" id="PF17862">
    <property type="entry name" value="AAA_lid_3"/>
    <property type="match status" value="1"/>
</dbReference>
<evidence type="ECO:0000259" key="6">
    <source>
        <dbReference type="SMART" id="SM00382"/>
    </source>
</evidence>
<dbReference type="AlphaFoldDB" id="A0AAE0NQ41"/>
<dbReference type="GO" id="GO:0005741">
    <property type="term" value="C:mitochondrial outer membrane"/>
    <property type="evidence" value="ECO:0007669"/>
    <property type="project" value="UniProtKB-SubCell"/>
</dbReference>
<dbReference type="InterPro" id="IPR051701">
    <property type="entry name" value="Mito_OM_Translocase_MSP1"/>
</dbReference>
<keyword evidence="8" id="KW-1185">Reference proteome</keyword>
<dbReference type="PANTHER" id="PTHR45644:SF56">
    <property type="entry name" value="AAA ATPASE, PUTATIVE (AFU_ORTHOLOGUE AFUA_2G12920)-RELATED"/>
    <property type="match status" value="1"/>
</dbReference>
<dbReference type="InterPro" id="IPR003593">
    <property type="entry name" value="AAA+_ATPase"/>
</dbReference>
<evidence type="ECO:0000313" key="8">
    <source>
        <dbReference type="Proteomes" id="UP001285441"/>
    </source>
</evidence>
<proteinExistence type="predicted"/>
<gene>
    <name evidence="7" type="ORF">B0H63DRAFT_522964</name>
</gene>
<reference evidence="7" key="2">
    <citation type="submission" date="2023-06" db="EMBL/GenBank/DDBJ databases">
        <authorList>
            <consortium name="Lawrence Berkeley National Laboratory"/>
            <person name="Haridas S."/>
            <person name="Hensen N."/>
            <person name="Bonometti L."/>
            <person name="Westerberg I."/>
            <person name="Brannstrom I.O."/>
            <person name="Guillou S."/>
            <person name="Cros-Aarteil S."/>
            <person name="Calhoun S."/>
            <person name="Kuo A."/>
            <person name="Mondo S."/>
            <person name="Pangilinan J."/>
            <person name="Riley R."/>
            <person name="LaButti K."/>
            <person name="Andreopoulos B."/>
            <person name="Lipzen A."/>
            <person name="Chen C."/>
            <person name="Yanf M."/>
            <person name="Daum C."/>
            <person name="Ng V."/>
            <person name="Clum A."/>
            <person name="Steindorff A."/>
            <person name="Ohm R."/>
            <person name="Martin F."/>
            <person name="Silar P."/>
            <person name="Natvig D."/>
            <person name="Lalanne C."/>
            <person name="Gautier V."/>
            <person name="Ament-velasquez S.L."/>
            <person name="Kruys A."/>
            <person name="Hutchinson M.I."/>
            <person name="Powell A.J."/>
            <person name="Barry K."/>
            <person name="Miller A.N."/>
            <person name="Grigoriev I.V."/>
            <person name="Debuchy R."/>
            <person name="Gladieux P."/>
            <person name="Thoren M.H."/>
            <person name="Johannesson H."/>
        </authorList>
    </citation>
    <scope>NUCLEOTIDE SEQUENCE</scope>
    <source>
        <strain evidence="7">CBS 232.78</strain>
    </source>
</reference>
<feature type="domain" description="AAA+ ATPase" evidence="6">
    <location>
        <begin position="177"/>
        <end position="315"/>
    </location>
</feature>
<evidence type="ECO:0000256" key="4">
    <source>
        <dbReference type="ARBA" id="ARBA00022840"/>
    </source>
</evidence>
<organism evidence="7 8">
    <name type="scientific">Podospora didyma</name>
    <dbReference type="NCBI Taxonomy" id="330526"/>
    <lineage>
        <taxon>Eukaryota</taxon>
        <taxon>Fungi</taxon>
        <taxon>Dikarya</taxon>
        <taxon>Ascomycota</taxon>
        <taxon>Pezizomycotina</taxon>
        <taxon>Sordariomycetes</taxon>
        <taxon>Sordariomycetidae</taxon>
        <taxon>Sordariales</taxon>
        <taxon>Podosporaceae</taxon>
        <taxon>Podospora</taxon>
    </lineage>
</organism>
<dbReference type="Gene3D" id="1.10.8.60">
    <property type="match status" value="1"/>
</dbReference>
<name>A0AAE0NQ41_9PEZI</name>
<keyword evidence="3" id="KW-0496">Mitochondrion</keyword>
<feature type="compositionally biased region" description="Polar residues" evidence="5">
    <location>
        <begin position="88"/>
        <end position="101"/>
    </location>
</feature>
<feature type="compositionally biased region" description="Low complexity" evidence="5">
    <location>
        <begin position="21"/>
        <end position="32"/>
    </location>
</feature>
<evidence type="ECO:0000256" key="2">
    <source>
        <dbReference type="ARBA" id="ARBA00022741"/>
    </source>
</evidence>
<keyword evidence="7" id="KW-0378">Hydrolase</keyword>
<dbReference type="InterPro" id="IPR041569">
    <property type="entry name" value="AAA_lid_3"/>
</dbReference>
<dbReference type="Pfam" id="PF00004">
    <property type="entry name" value="AAA"/>
    <property type="match status" value="1"/>
</dbReference>
<dbReference type="GO" id="GO:0016887">
    <property type="term" value="F:ATP hydrolysis activity"/>
    <property type="evidence" value="ECO:0007669"/>
    <property type="project" value="InterPro"/>
</dbReference>
<comment type="caution">
    <text evidence="7">The sequence shown here is derived from an EMBL/GenBank/DDBJ whole genome shotgun (WGS) entry which is preliminary data.</text>
</comment>
<keyword evidence="4" id="KW-0067">ATP-binding</keyword>
<reference evidence="7" key="1">
    <citation type="journal article" date="2023" name="Mol. Phylogenet. Evol.">
        <title>Genome-scale phylogeny and comparative genomics of the fungal order Sordariales.</title>
        <authorList>
            <person name="Hensen N."/>
            <person name="Bonometti L."/>
            <person name="Westerberg I."/>
            <person name="Brannstrom I.O."/>
            <person name="Guillou S."/>
            <person name="Cros-Aarteil S."/>
            <person name="Calhoun S."/>
            <person name="Haridas S."/>
            <person name="Kuo A."/>
            <person name="Mondo S."/>
            <person name="Pangilinan J."/>
            <person name="Riley R."/>
            <person name="LaButti K."/>
            <person name="Andreopoulos B."/>
            <person name="Lipzen A."/>
            <person name="Chen C."/>
            <person name="Yan M."/>
            <person name="Daum C."/>
            <person name="Ng V."/>
            <person name="Clum A."/>
            <person name="Steindorff A."/>
            <person name="Ohm R.A."/>
            <person name="Martin F."/>
            <person name="Silar P."/>
            <person name="Natvig D.O."/>
            <person name="Lalanne C."/>
            <person name="Gautier V."/>
            <person name="Ament-Velasquez S.L."/>
            <person name="Kruys A."/>
            <person name="Hutchinson M.I."/>
            <person name="Powell A.J."/>
            <person name="Barry K."/>
            <person name="Miller A.N."/>
            <person name="Grigoriev I.V."/>
            <person name="Debuchy R."/>
            <person name="Gladieux P."/>
            <person name="Hiltunen Thoren M."/>
            <person name="Johannesson H."/>
        </authorList>
    </citation>
    <scope>NUCLEOTIDE SEQUENCE</scope>
    <source>
        <strain evidence="7">CBS 232.78</strain>
    </source>
</reference>
<dbReference type="SMART" id="SM00382">
    <property type="entry name" value="AAA"/>
    <property type="match status" value="1"/>
</dbReference>
<keyword evidence="3" id="KW-1000">Mitochondrion outer membrane</keyword>
<feature type="compositionally biased region" description="Basic and acidic residues" evidence="5">
    <location>
        <begin position="77"/>
        <end position="87"/>
    </location>
</feature>
<dbReference type="Proteomes" id="UP001285441">
    <property type="component" value="Unassembled WGS sequence"/>
</dbReference>
<keyword evidence="2" id="KW-0547">Nucleotide-binding</keyword>
<evidence type="ECO:0000256" key="3">
    <source>
        <dbReference type="ARBA" id="ARBA00022787"/>
    </source>
</evidence>
<protein>
    <submittedName>
        <fullName evidence="7">P-loop containing nucleoside triphosphate hydrolase protein</fullName>
    </submittedName>
</protein>
<dbReference type="GO" id="GO:0005524">
    <property type="term" value="F:ATP binding"/>
    <property type="evidence" value="ECO:0007669"/>
    <property type="project" value="UniProtKB-KW"/>
</dbReference>
<accession>A0AAE0NQ41</accession>
<dbReference type="PANTHER" id="PTHR45644">
    <property type="entry name" value="AAA ATPASE, PUTATIVE (AFU_ORTHOLOGUE AFUA_2G12920)-RELATED-RELATED"/>
    <property type="match status" value="1"/>
</dbReference>
<feature type="compositionally biased region" description="Basic and acidic residues" evidence="5">
    <location>
        <begin position="102"/>
        <end position="112"/>
    </location>
</feature>
<dbReference type="InterPro" id="IPR027417">
    <property type="entry name" value="P-loop_NTPase"/>
</dbReference>
<dbReference type="SUPFAM" id="SSF52540">
    <property type="entry name" value="P-loop containing nucleoside triphosphate hydrolases"/>
    <property type="match status" value="1"/>
</dbReference>
<keyword evidence="3" id="KW-0472">Membrane</keyword>